<dbReference type="PROSITE" id="PS51462">
    <property type="entry name" value="NUDIX"/>
    <property type="match status" value="1"/>
</dbReference>
<gene>
    <name evidence="8" type="ORF">B0X71_18250</name>
</gene>
<dbReference type="OrthoDB" id="9802805at2"/>
<dbReference type="CDD" id="cd03426">
    <property type="entry name" value="NUDIX_CoAse_Nudt7"/>
    <property type="match status" value="1"/>
</dbReference>
<dbReference type="InterPro" id="IPR000086">
    <property type="entry name" value="NUDIX_hydrolase_dom"/>
</dbReference>
<dbReference type="PANTHER" id="PTHR12992:SF11">
    <property type="entry name" value="MITOCHONDRIAL COENZYME A DIPHOSPHATASE NUDT8"/>
    <property type="match status" value="1"/>
</dbReference>
<dbReference type="InterPro" id="IPR015797">
    <property type="entry name" value="NUDIX_hydrolase-like_dom_sf"/>
</dbReference>
<evidence type="ECO:0000256" key="5">
    <source>
        <dbReference type="ARBA" id="ARBA00022842"/>
    </source>
</evidence>
<accession>A0A1Q2L330</accession>
<keyword evidence="6" id="KW-0464">Manganese</keyword>
<dbReference type="EMBL" id="CP019640">
    <property type="protein sequence ID" value="AQQ54850.1"/>
    <property type="molecule type" value="Genomic_DNA"/>
</dbReference>
<organism evidence="8 9">
    <name type="scientific">Planococcus lenghuensis</name>
    <dbReference type="NCBI Taxonomy" id="2213202"/>
    <lineage>
        <taxon>Bacteria</taxon>
        <taxon>Bacillati</taxon>
        <taxon>Bacillota</taxon>
        <taxon>Bacilli</taxon>
        <taxon>Bacillales</taxon>
        <taxon>Caryophanaceae</taxon>
        <taxon>Planococcus</taxon>
    </lineage>
</organism>
<dbReference type="GO" id="GO:0010945">
    <property type="term" value="F:coenzyme A diphosphatase activity"/>
    <property type="evidence" value="ECO:0007669"/>
    <property type="project" value="InterPro"/>
</dbReference>
<dbReference type="Pfam" id="PF00293">
    <property type="entry name" value="NUDIX"/>
    <property type="match status" value="1"/>
</dbReference>
<evidence type="ECO:0000256" key="3">
    <source>
        <dbReference type="ARBA" id="ARBA00022723"/>
    </source>
</evidence>
<evidence type="ECO:0000313" key="9">
    <source>
        <dbReference type="Proteomes" id="UP000188184"/>
    </source>
</evidence>
<evidence type="ECO:0000256" key="6">
    <source>
        <dbReference type="ARBA" id="ARBA00023211"/>
    </source>
</evidence>
<dbReference type="GO" id="GO:0046872">
    <property type="term" value="F:metal ion binding"/>
    <property type="evidence" value="ECO:0007669"/>
    <property type="project" value="UniProtKB-KW"/>
</dbReference>
<keyword evidence="5" id="KW-0460">Magnesium</keyword>
<dbReference type="RefSeq" id="WP_077590752.1">
    <property type="nucleotide sequence ID" value="NZ_CP019640.1"/>
</dbReference>
<evidence type="ECO:0000256" key="1">
    <source>
        <dbReference type="ARBA" id="ARBA00001936"/>
    </source>
</evidence>
<reference evidence="8 9" key="1">
    <citation type="submission" date="2017-02" db="EMBL/GenBank/DDBJ databases">
        <title>The complete genomic sequence of a novel cold adapted crude oil-degrading bacterium Planococcus qaidamina Y42.</title>
        <authorList>
            <person name="Yang R."/>
        </authorList>
    </citation>
    <scope>NUCLEOTIDE SEQUENCE [LARGE SCALE GENOMIC DNA]</scope>
    <source>
        <strain evidence="8 9">Y42</strain>
    </source>
</reference>
<dbReference type="InterPro" id="IPR045121">
    <property type="entry name" value="CoAse"/>
</dbReference>
<keyword evidence="3" id="KW-0479">Metal-binding</keyword>
<protein>
    <submittedName>
        <fullName evidence="8">Coenzyme A pyrophosphatase</fullName>
    </submittedName>
</protein>
<keyword evidence="9" id="KW-1185">Reference proteome</keyword>
<keyword evidence="4" id="KW-0378">Hydrolase</keyword>
<dbReference type="PANTHER" id="PTHR12992">
    <property type="entry name" value="NUDIX HYDROLASE"/>
    <property type="match status" value="1"/>
</dbReference>
<dbReference type="SUPFAM" id="SSF55811">
    <property type="entry name" value="Nudix"/>
    <property type="match status" value="1"/>
</dbReference>
<comment type="cofactor">
    <cofactor evidence="2">
        <name>Mg(2+)</name>
        <dbReference type="ChEBI" id="CHEBI:18420"/>
    </cofactor>
</comment>
<dbReference type="KEGG" id="pmar:B0X71_18250"/>
<evidence type="ECO:0000256" key="4">
    <source>
        <dbReference type="ARBA" id="ARBA00022801"/>
    </source>
</evidence>
<proteinExistence type="predicted"/>
<dbReference type="Proteomes" id="UP000188184">
    <property type="component" value="Chromosome"/>
</dbReference>
<comment type="cofactor">
    <cofactor evidence="1">
        <name>Mn(2+)</name>
        <dbReference type="ChEBI" id="CHEBI:29035"/>
    </cofactor>
</comment>
<feature type="domain" description="Nudix hydrolase" evidence="7">
    <location>
        <begin position="23"/>
        <end position="156"/>
    </location>
</feature>
<evidence type="ECO:0000313" key="8">
    <source>
        <dbReference type="EMBL" id="AQQ54850.1"/>
    </source>
</evidence>
<evidence type="ECO:0000256" key="2">
    <source>
        <dbReference type="ARBA" id="ARBA00001946"/>
    </source>
</evidence>
<dbReference type="Gene3D" id="3.90.79.10">
    <property type="entry name" value="Nucleoside Triphosphate Pyrophosphohydrolase"/>
    <property type="match status" value="1"/>
</dbReference>
<name>A0A1Q2L330_9BACL</name>
<evidence type="ECO:0000259" key="7">
    <source>
        <dbReference type="PROSITE" id="PS51462"/>
    </source>
</evidence>
<dbReference type="AlphaFoldDB" id="A0A1Q2L330"/>
<sequence length="204" mass="23903">MNPQQIMDKIKNHTPDVLGNENFSKYAVLLPLIRKDGETHVLFEVRSYDLRRQPGEICFPGGRIDRTDENARHTALRETQEELGISPKEISDVFPLDYLVSPFGMIVYTFAGEVQPSVDFRLNPAEVDHVFTVPLRFFLETDPKVYRIHFQARPEADFPFDLIAGGENYDWRTREMDEYFYLYEDKVIWGLTARIITHFIEVLR</sequence>